<evidence type="ECO:0000256" key="3">
    <source>
        <dbReference type="ARBA" id="ARBA00022927"/>
    </source>
</evidence>
<evidence type="ECO:0000313" key="8">
    <source>
        <dbReference type="EMBL" id="KAF2199873.1"/>
    </source>
</evidence>
<reference evidence="8" key="1">
    <citation type="journal article" date="2020" name="Stud. Mycol.">
        <title>101 Dothideomycetes genomes: a test case for predicting lifestyles and emergence of pathogens.</title>
        <authorList>
            <person name="Haridas S."/>
            <person name="Albert R."/>
            <person name="Binder M."/>
            <person name="Bloem J."/>
            <person name="Labutti K."/>
            <person name="Salamov A."/>
            <person name="Andreopoulos B."/>
            <person name="Baker S."/>
            <person name="Barry K."/>
            <person name="Bills G."/>
            <person name="Bluhm B."/>
            <person name="Cannon C."/>
            <person name="Castanera R."/>
            <person name="Culley D."/>
            <person name="Daum C."/>
            <person name="Ezra D."/>
            <person name="Gonzalez J."/>
            <person name="Henrissat B."/>
            <person name="Kuo A."/>
            <person name="Liang C."/>
            <person name="Lipzen A."/>
            <person name="Lutzoni F."/>
            <person name="Magnuson J."/>
            <person name="Mondo S."/>
            <person name="Nolan M."/>
            <person name="Ohm R."/>
            <person name="Pangilinan J."/>
            <person name="Park H.-J."/>
            <person name="Ramirez L."/>
            <person name="Alfaro M."/>
            <person name="Sun H."/>
            <person name="Tritt A."/>
            <person name="Yoshinaga Y."/>
            <person name="Zwiers L.-H."/>
            <person name="Turgeon B."/>
            <person name="Goodwin S."/>
            <person name="Spatafora J."/>
            <person name="Crous P."/>
            <person name="Grigoriev I."/>
        </authorList>
    </citation>
    <scope>NUCLEOTIDE SEQUENCE</scope>
    <source>
        <strain evidence="8">ATCC 74209</strain>
    </source>
</reference>
<dbReference type="EMBL" id="ML994051">
    <property type="protein sequence ID" value="KAF2199873.1"/>
    <property type="molecule type" value="Genomic_DNA"/>
</dbReference>
<feature type="compositionally biased region" description="Low complexity" evidence="4">
    <location>
        <begin position="501"/>
        <end position="512"/>
    </location>
</feature>
<dbReference type="Gene3D" id="1.25.10.10">
    <property type="entry name" value="Leucine-rich Repeat Variant"/>
    <property type="match status" value="1"/>
</dbReference>
<dbReference type="InterPro" id="IPR032691">
    <property type="entry name" value="Mon2/Sec7/BIG1-like_HUS"/>
</dbReference>
<comment type="similarity">
    <text evidence="1">Belongs to the MON2 family.</text>
</comment>
<protein>
    <recommendedName>
        <fullName evidence="10">Endosomal peripheral membrane protein</fullName>
    </recommendedName>
</protein>
<name>A0A9P4JNT3_9PLEO</name>
<evidence type="ECO:0000259" key="7">
    <source>
        <dbReference type="Pfam" id="PF16213"/>
    </source>
</evidence>
<feature type="domain" description="Mon2/Sec7/BIG1-like dimerisation and cyclophilin-binding" evidence="7">
    <location>
        <begin position="5"/>
        <end position="175"/>
    </location>
</feature>
<evidence type="ECO:0000313" key="9">
    <source>
        <dbReference type="Proteomes" id="UP000799536"/>
    </source>
</evidence>
<evidence type="ECO:0000256" key="1">
    <source>
        <dbReference type="ARBA" id="ARBA00008144"/>
    </source>
</evidence>
<evidence type="ECO:0000256" key="4">
    <source>
        <dbReference type="SAM" id="MobiDB-lite"/>
    </source>
</evidence>
<dbReference type="OrthoDB" id="294853at2759"/>
<evidence type="ECO:0000259" key="6">
    <source>
        <dbReference type="Pfam" id="PF16206"/>
    </source>
</evidence>
<dbReference type="GO" id="GO:0005794">
    <property type="term" value="C:Golgi apparatus"/>
    <property type="evidence" value="ECO:0007669"/>
    <property type="project" value="UniProtKB-ARBA"/>
</dbReference>
<evidence type="ECO:0000259" key="5">
    <source>
        <dbReference type="Pfam" id="PF12783"/>
    </source>
</evidence>
<feature type="region of interest" description="Disordered" evidence="4">
    <location>
        <begin position="476"/>
        <end position="515"/>
    </location>
</feature>
<dbReference type="Pfam" id="PF16206">
    <property type="entry name" value="Mon2_C"/>
    <property type="match status" value="1"/>
</dbReference>
<dbReference type="SUPFAM" id="SSF48371">
    <property type="entry name" value="ARM repeat"/>
    <property type="match status" value="2"/>
</dbReference>
<dbReference type="InterPro" id="IPR011989">
    <property type="entry name" value="ARM-like"/>
</dbReference>
<accession>A0A9P4JNT3</accession>
<feature type="domain" description="Mon2 C-terminal" evidence="6">
    <location>
        <begin position="994"/>
        <end position="1133"/>
    </location>
</feature>
<dbReference type="InterPro" id="IPR016024">
    <property type="entry name" value="ARM-type_fold"/>
</dbReference>
<sequence>MTAQILGSELSTLIQDSKRKNSELRNAAEKALQDLKALPVTSETQLTADLCRRPHFISPFLIACNSHNAKFASVGAACLQRLAVSRALPKERLTEVLETFKECANLGPDIQLKTLQALPSLLQNYPAELCGELLSTALQICSALQNTKNSAVSNTAAATLQQLVTHVFDKVSVEDERALEVPTVAEVPGDADPVSVRPAAYDAYKVFNDLNLLINGEKPAFIRFSSIPQTSGLELVESVLLNHGKILSTHPEQARILRTLLMPMITRSLSDRLAFPVTLRIIRILYLLIRNYLAIMTADFEISLGLLNHMLDPEASTIWKRALCLEVFRGLYSEPRLVLAIYDQFDGSEGKRCILGDNLAAFVRLATEKPAVIGLGHHSTLPTTRGESKDTASEQAAAEAGALAGVIGGPVSDVNHTGISAQWSSIKTPCIEQLDKSEAPNLPETYVYSLVLTCITNLSESLAKFILPLTVHSDSKSKKRNKTEGFPSEVEPSQQKPVPGSTSTRNRSLSTTQAYRKKNVPVNPLSLKNHSAHSSVLATSNLIHECWPAILATCSTFLNAALDTDYYRALVRAIQKFTHVAGLLRLSTPRDAFLTTLGKAAVPPNLLITNIASPRTPGPEQAGLFSNTRGLLSVESLSVEKAHRSSHEANTPALGPRNLLCLRALLNIAIALGPTLQSAWSIVFETLQVADLVIALANRQGGGREHRTLGLEGRVKDELPTEKVEAEATAVQAATRRLFESTVDFPNESFVEVLQALCALLHPAMPPENTTHAASSSVHPQILHQRRMGSVSSISLNAGTSARDSVFALHKIGELVALNESRLSQYEGTESGWNVFVSELVQCCGNSKTPTSTRLFAADILSRTAKEIAEQSRADGNRNKTQIRILSALRSQISALYETDLESTDSIDETQIQIHQMALEALKSVIEQCGESLIAGWDSVFASLFSVFVPARHTEAKKRQAAEPSGNTFIKSIRVISKPLARSAFGSVQLVCSDFLASVPDSSLATLLELLLKFCSQQDDVNMSLTTITFFWNVSDFLHIRSDLSSLANKFDAVLNQPREELDDLIKGGADLPMLWLQVLLHLSAVTTDSRVELRNSAVQTVQRIFENYEDQLSGDTWILCLQLVLFSMIESNLAAQTVIRRSNPSTDDIAAWNETTKTVLNSVSMLFLAYIYKMDDPTRLGDAWRDLIGHLSQFFSFGSHALGRSVFEAITGVLARVDKADILGMSSILETAFLWRSYFDHSQKWQQRPEGNQEAFLAYANAFKAIYRLGGESIDSHILSMLPNLEQCVVDSDDVAYSSDIDRMTPLQTQVMECLSLVRSDNPGVPSFLIKLLGKFCVLPYTSADPNSGRKSPTFIALSKASMSLLQTMTVKHIAEDDIYRSGSFGFALTSLVRSIEGKYIWKPDGKPPTLWQKATETVLLILKPGLAHMKVHDIRGDILRDIWSQVVRVSWGITTAQIPPNPPASLDSDEAFDINAFNKLRAMITPFLGSSVIPDALRRSYTRNLFQASLIHASEPGEASAITDSPLEDIYEIRFGHTKPTMPTLRTDMAYVCFSELISLVRARDGSAEAVKLSQAAAPYLILRAALPLKSYIADQPLRGRIPAPESQRGELMFTIEKMRGLESEPQSIPDIPGVKSKYKKHLHRIYPLLVQAMKAAVYDGEVLEKLIGIMDVVGTELGLHGDD</sequence>
<organism evidence="8 9">
    <name type="scientific">Delitschia confertaspora ATCC 74209</name>
    <dbReference type="NCBI Taxonomy" id="1513339"/>
    <lineage>
        <taxon>Eukaryota</taxon>
        <taxon>Fungi</taxon>
        <taxon>Dikarya</taxon>
        <taxon>Ascomycota</taxon>
        <taxon>Pezizomycotina</taxon>
        <taxon>Dothideomycetes</taxon>
        <taxon>Pleosporomycetidae</taxon>
        <taxon>Pleosporales</taxon>
        <taxon>Delitschiaceae</taxon>
        <taxon>Delitschia</taxon>
    </lineage>
</organism>
<dbReference type="Proteomes" id="UP000799536">
    <property type="component" value="Unassembled WGS sequence"/>
</dbReference>
<keyword evidence="9" id="KW-1185">Reference proteome</keyword>
<comment type="caution">
    <text evidence="8">The sequence shown here is derived from an EMBL/GenBank/DDBJ whole genome shotgun (WGS) entry which is preliminary data.</text>
</comment>
<proteinExistence type="inferred from homology"/>
<evidence type="ECO:0000256" key="2">
    <source>
        <dbReference type="ARBA" id="ARBA00022448"/>
    </source>
</evidence>
<dbReference type="PANTHER" id="PTHR10663">
    <property type="entry name" value="GUANYL-NUCLEOTIDE EXCHANGE FACTOR"/>
    <property type="match status" value="1"/>
</dbReference>
<keyword evidence="3" id="KW-0653">Protein transport</keyword>
<dbReference type="InterPro" id="IPR032817">
    <property type="entry name" value="Mon2_C"/>
</dbReference>
<gene>
    <name evidence="8" type="ORF">GQ43DRAFT_482079</name>
</gene>
<dbReference type="PANTHER" id="PTHR10663:SF333">
    <property type="entry name" value="PROTEIN MON2 HOMOLOG"/>
    <property type="match status" value="1"/>
</dbReference>
<evidence type="ECO:0008006" key="10">
    <source>
        <dbReference type="Google" id="ProtNLM"/>
    </source>
</evidence>
<dbReference type="Pfam" id="PF16213">
    <property type="entry name" value="DCB"/>
    <property type="match status" value="1"/>
</dbReference>
<dbReference type="InterPro" id="IPR032629">
    <property type="entry name" value="DCB_dom"/>
</dbReference>
<dbReference type="Pfam" id="PF12783">
    <property type="entry name" value="Sec7-like_HUS"/>
    <property type="match status" value="1"/>
</dbReference>
<dbReference type="GO" id="GO:0015031">
    <property type="term" value="P:protein transport"/>
    <property type="evidence" value="ECO:0007669"/>
    <property type="project" value="UniProtKB-KW"/>
</dbReference>
<feature type="domain" description="Mon2/Sec7/BIG1-like HUS" evidence="5">
    <location>
        <begin position="200"/>
        <end position="352"/>
    </location>
</feature>
<keyword evidence="2" id="KW-0813">Transport</keyword>